<dbReference type="STRING" id="680198.SCAB_39461"/>
<dbReference type="InterPro" id="IPR050109">
    <property type="entry name" value="HTH-type_TetR-like_transc_reg"/>
</dbReference>
<feature type="compositionally biased region" description="Low complexity" evidence="5">
    <location>
        <begin position="1"/>
        <end position="29"/>
    </location>
</feature>
<dbReference type="GO" id="GO:0003700">
    <property type="term" value="F:DNA-binding transcription factor activity"/>
    <property type="evidence" value="ECO:0007669"/>
    <property type="project" value="TreeGrafter"/>
</dbReference>
<dbReference type="InterPro" id="IPR001647">
    <property type="entry name" value="HTH_TetR"/>
</dbReference>
<dbReference type="RefSeq" id="WP_013001649.1">
    <property type="nucleotide sequence ID" value="NC_013929.1"/>
</dbReference>
<evidence type="ECO:0000256" key="4">
    <source>
        <dbReference type="PROSITE-ProRule" id="PRU00335"/>
    </source>
</evidence>
<dbReference type="PANTHER" id="PTHR30055">
    <property type="entry name" value="HTH-TYPE TRANSCRIPTIONAL REGULATOR RUTR"/>
    <property type="match status" value="1"/>
</dbReference>
<dbReference type="Gene3D" id="1.10.357.10">
    <property type="entry name" value="Tetracycline Repressor, domain 2"/>
    <property type="match status" value="1"/>
</dbReference>
<keyword evidence="1" id="KW-0805">Transcription regulation</keyword>
<evidence type="ECO:0000256" key="5">
    <source>
        <dbReference type="SAM" id="MobiDB-lite"/>
    </source>
</evidence>
<evidence type="ECO:0000259" key="6">
    <source>
        <dbReference type="PROSITE" id="PS50977"/>
    </source>
</evidence>
<accession>C9Z0R3</accession>
<dbReference type="Proteomes" id="UP000001444">
    <property type="component" value="Chromosome"/>
</dbReference>
<keyword evidence="8" id="KW-1185">Reference proteome</keyword>
<feature type="DNA-binding region" description="H-T-H motif" evidence="4">
    <location>
        <begin position="58"/>
        <end position="77"/>
    </location>
</feature>
<evidence type="ECO:0000256" key="2">
    <source>
        <dbReference type="ARBA" id="ARBA00023125"/>
    </source>
</evidence>
<dbReference type="eggNOG" id="COG1309">
    <property type="taxonomic scope" value="Bacteria"/>
</dbReference>
<keyword evidence="3" id="KW-0804">Transcription</keyword>
<dbReference type="InterPro" id="IPR009057">
    <property type="entry name" value="Homeodomain-like_sf"/>
</dbReference>
<feature type="region of interest" description="Disordered" evidence="5">
    <location>
        <begin position="1"/>
        <end position="37"/>
    </location>
</feature>
<dbReference type="KEGG" id="scb:SCAB_39461"/>
<reference evidence="7 8" key="1">
    <citation type="journal article" date="2010" name="Mol. Plant Microbe Interact.">
        <title>Streptomyces scabies 87-22 contains a coronafacic acid-like biosynthetic cluster that contributes to plant-microbe interactions.</title>
        <authorList>
            <person name="Bignell D.R."/>
            <person name="Seipke R.F."/>
            <person name="Huguet-Tapia J.C."/>
            <person name="Chambers A.H."/>
            <person name="Parry R.J."/>
            <person name="Loria R."/>
        </authorList>
    </citation>
    <scope>NUCLEOTIDE SEQUENCE [LARGE SCALE GENOMIC DNA]</scope>
    <source>
        <strain evidence="7 8">87.22</strain>
    </source>
</reference>
<evidence type="ECO:0000313" key="8">
    <source>
        <dbReference type="Proteomes" id="UP000001444"/>
    </source>
</evidence>
<evidence type="ECO:0000256" key="3">
    <source>
        <dbReference type="ARBA" id="ARBA00023163"/>
    </source>
</evidence>
<proteinExistence type="predicted"/>
<evidence type="ECO:0000313" key="7">
    <source>
        <dbReference type="EMBL" id="CBG71026.1"/>
    </source>
</evidence>
<organism evidence="7 8">
    <name type="scientific">Streptomyces scabiei (strain 87.22)</name>
    <dbReference type="NCBI Taxonomy" id="680198"/>
    <lineage>
        <taxon>Bacteria</taxon>
        <taxon>Bacillati</taxon>
        <taxon>Actinomycetota</taxon>
        <taxon>Actinomycetes</taxon>
        <taxon>Kitasatosporales</taxon>
        <taxon>Streptomycetaceae</taxon>
        <taxon>Streptomyces</taxon>
    </lineage>
</organism>
<keyword evidence="2 4" id="KW-0238">DNA-binding</keyword>
<dbReference type="PRINTS" id="PR00455">
    <property type="entry name" value="HTHTETR"/>
</dbReference>
<dbReference type="InterPro" id="IPR023772">
    <property type="entry name" value="DNA-bd_HTH_TetR-type_CS"/>
</dbReference>
<dbReference type="HOGENOM" id="CLU_083278_1_1_11"/>
<evidence type="ECO:0000256" key="1">
    <source>
        <dbReference type="ARBA" id="ARBA00023015"/>
    </source>
</evidence>
<name>C9Z0R3_STRSW</name>
<dbReference type="SUPFAM" id="SSF46689">
    <property type="entry name" value="Homeodomain-like"/>
    <property type="match status" value="1"/>
</dbReference>
<dbReference type="GO" id="GO:0000976">
    <property type="term" value="F:transcription cis-regulatory region binding"/>
    <property type="evidence" value="ECO:0007669"/>
    <property type="project" value="TreeGrafter"/>
</dbReference>
<feature type="domain" description="HTH tetR-type" evidence="6">
    <location>
        <begin position="35"/>
        <end position="95"/>
    </location>
</feature>
<gene>
    <name evidence="7" type="ordered locus">SCAB_39461</name>
</gene>
<dbReference type="PROSITE" id="PS50977">
    <property type="entry name" value="HTH_TETR_2"/>
    <property type="match status" value="1"/>
</dbReference>
<dbReference type="GeneID" id="24314068"/>
<protein>
    <submittedName>
        <fullName evidence="7">Putative tetR-family regulator</fullName>
    </submittedName>
</protein>
<dbReference type="PANTHER" id="PTHR30055:SF234">
    <property type="entry name" value="HTH-TYPE TRANSCRIPTIONAL REGULATOR BETI"/>
    <property type="match status" value="1"/>
</dbReference>
<dbReference type="EMBL" id="FN554889">
    <property type="protein sequence ID" value="CBG71026.1"/>
    <property type="molecule type" value="Genomic_DNA"/>
</dbReference>
<sequence>MSDPTADATGAADVAGAADVPHGAPAPAAKRQRRGDTRQRIQDVALELFAEQGYEKTSLREIAERLDVTKAALYYHFKTKEDILVSLFQDLQRPIDELIDWAGTQPRTLDTKREILRRYSVALVDVAPLFRFMQENQATVRELSVGETFKDRMLRLIDSIKEPDAALTDQVRCTSALFTMHAGMFVLRDVEGDPEEKRKAVLEVAIDLVTQAHRGTGDA</sequence>
<dbReference type="PROSITE" id="PS01081">
    <property type="entry name" value="HTH_TETR_1"/>
    <property type="match status" value="1"/>
</dbReference>
<dbReference type="Pfam" id="PF00440">
    <property type="entry name" value="TetR_N"/>
    <property type="match status" value="1"/>
</dbReference>
<dbReference type="AlphaFoldDB" id="C9Z0R3"/>